<dbReference type="AlphaFoldDB" id="A0A7W9HFZ3"/>
<protein>
    <recommendedName>
        <fullName evidence="3">NUDIX domain-containing protein</fullName>
    </recommendedName>
</protein>
<dbReference type="InterPro" id="IPR015797">
    <property type="entry name" value="NUDIX_hydrolase-like_dom_sf"/>
</dbReference>
<dbReference type="Proteomes" id="UP000552097">
    <property type="component" value="Unassembled WGS sequence"/>
</dbReference>
<reference evidence="1 2" key="1">
    <citation type="submission" date="2020-08" db="EMBL/GenBank/DDBJ databases">
        <title>Sequencing the genomes of 1000 actinobacteria strains.</title>
        <authorList>
            <person name="Klenk H.-P."/>
        </authorList>
    </citation>
    <scope>NUCLEOTIDE SEQUENCE [LARGE SCALE GENOMIC DNA]</scope>
    <source>
        <strain evidence="1 2">DSM 45486</strain>
    </source>
</reference>
<evidence type="ECO:0000313" key="2">
    <source>
        <dbReference type="Proteomes" id="UP000552097"/>
    </source>
</evidence>
<dbReference type="EMBL" id="JACHMO010000001">
    <property type="protein sequence ID" value="MBB5801271.1"/>
    <property type="molecule type" value="Genomic_DNA"/>
</dbReference>
<keyword evidence="2" id="KW-1185">Reference proteome</keyword>
<organism evidence="1 2">
    <name type="scientific">Saccharothrix ecbatanensis</name>
    <dbReference type="NCBI Taxonomy" id="1105145"/>
    <lineage>
        <taxon>Bacteria</taxon>
        <taxon>Bacillati</taxon>
        <taxon>Actinomycetota</taxon>
        <taxon>Actinomycetes</taxon>
        <taxon>Pseudonocardiales</taxon>
        <taxon>Pseudonocardiaceae</taxon>
        <taxon>Saccharothrix</taxon>
    </lineage>
</organism>
<dbReference type="Gene3D" id="3.90.79.10">
    <property type="entry name" value="Nucleoside Triphosphate Pyrophosphohydrolase"/>
    <property type="match status" value="1"/>
</dbReference>
<accession>A0A7W9HFZ3</accession>
<sequence length="101" mass="11137">MHDALRRTLAEHLNAGIVRLDFFAAVEHHTQNDPNGRPVHEVALLFDLTLTEPVPAASSGCELRWATDAALREIDLRPAAIADRLRSSALTANDVWWSAVT</sequence>
<evidence type="ECO:0000313" key="1">
    <source>
        <dbReference type="EMBL" id="MBB5801271.1"/>
    </source>
</evidence>
<name>A0A7W9HFZ3_9PSEU</name>
<dbReference type="SUPFAM" id="SSF55811">
    <property type="entry name" value="Nudix"/>
    <property type="match status" value="1"/>
</dbReference>
<comment type="caution">
    <text evidence="1">The sequence shown here is derived from an EMBL/GenBank/DDBJ whole genome shotgun (WGS) entry which is preliminary data.</text>
</comment>
<proteinExistence type="predicted"/>
<gene>
    <name evidence="1" type="ORF">F4560_001039</name>
</gene>
<evidence type="ECO:0008006" key="3">
    <source>
        <dbReference type="Google" id="ProtNLM"/>
    </source>
</evidence>